<name>H8L2Z4_FRAAD</name>
<keyword evidence="3" id="KW-0378">Hydrolase</keyword>
<keyword evidence="3" id="KW-0121">Carboxypeptidase</keyword>
<proteinExistence type="predicted"/>
<feature type="chain" id="PRO_5003614862" evidence="2">
    <location>
        <begin position="22"/>
        <end position="513"/>
    </location>
</feature>
<dbReference type="AlphaFoldDB" id="H8L2Z4"/>
<dbReference type="eggNOG" id="COG2939">
    <property type="taxonomic scope" value="Bacteria"/>
</dbReference>
<evidence type="ECO:0000256" key="1">
    <source>
        <dbReference type="SAM" id="MobiDB-lite"/>
    </source>
</evidence>
<dbReference type="Pfam" id="PF00450">
    <property type="entry name" value="Peptidase_S10"/>
    <property type="match status" value="1"/>
</dbReference>
<gene>
    <name evidence="3" type="ordered locus">Fraau_3024</name>
</gene>
<dbReference type="GO" id="GO:0004185">
    <property type="term" value="F:serine-type carboxypeptidase activity"/>
    <property type="evidence" value="ECO:0007669"/>
    <property type="project" value="InterPro"/>
</dbReference>
<evidence type="ECO:0000313" key="3">
    <source>
        <dbReference type="EMBL" id="AFC87352.1"/>
    </source>
</evidence>
<dbReference type="RefSeq" id="WP_014404355.1">
    <property type="nucleotide sequence ID" value="NC_017033.1"/>
</dbReference>
<dbReference type="GO" id="GO:0006508">
    <property type="term" value="P:proteolysis"/>
    <property type="evidence" value="ECO:0007669"/>
    <property type="project" value="InterPro"/>
</dbReference>
<dbReference type="SUPFAM" id="SSF53474">
    <property type="entry name" value="alpha/beta-Hydrolases"/>
    <property type="match status" value="1"/>
</dbReference>
<keyword evidence="4" id="KW-1185">Reference proteome</keyword>
<accession>H8L2Z4</accession>
<dbReference type="KEGG" id="fau:Fraau_3024"/>
<sequence>MPSNTLIRVAIGLALTGSSLAAAEAPAARPHPADPAVTTATPPDRQVVTQHEVKVDGRTLHYKTTAGTLLTGDGKDKPGVSFFYVAYTAKADSRHPRPVTFVYNGGPGSSSMWLQMGSIGPVRVENNGDRPVPPPPYRVVANPETLLDKSDLVFVDAPGTGYSQLTGKTQGKDVYGVDQDAQAFARFITRYVTLNHRWNSPKFLFGESYGTTRSAVLVKDLQEQGMEMNGVVLMSSILDFSVAAPGIDHGYIVNLPTLAAIAWYHHRVPGAPADIKTFLDQVRHFASTDYTLALAQGDALSPADSQRIARQLGNYLGLAPAWIERAHLRIDPSRFRAELLRDQALTVGRLDGRFSVSEYDADGEEPSGDAASDAITGAYVAAFNQYAGTVLKFSEDRPYLATNYGVVNRGWNWLRGHGGWTQATYVAGDLGDAMRRNPQLKVFSANGYYDLATPFYATEFDLGHLGLPPALRKNISYGFYPSGHMIYLDLPSLKQLKADLARFYDAATVAPAG</sequence>
<dbReference type="STRING" id="767434.Fraau_3024"/>
<keyword evidence="3" id="KW-0645">Protease</keyword>
<keyword evidence="2" id="KW-0732">Signal</keyword>
<dbReference type="InterPro" id="IPR029058">
    <property type="entry name" value="AB_hydrolase_fold"/>
</dbReference>
<evidence type="ECO:0000256" key="2">
    <source>
        <dbReference type="SAM" id="SignalP"/>
    </source>
</evidence>
<dbReference type="Gene3D" id="3.40.50.1820">
    <property type="entry name" value="alpha/beta hydrolase"/>
    <property type="match status" value="1"/>
</dbReference>
<dbReference type="HOGENOM" id="CLU_032786_0_0_6"/>
<dbReference type="InterPro" id="IPR001563">
    <property type="entry name" value="Peptidase_S10"/>
</dbReference>
<evidence type="ECO:0000313" key="4">
    <source>
        <dbReference type="Proteomes" id="UP000005234"/>
    </source>
</evidence>
<dbReference type="OrthoDB" id="9770107at2"/>
<feature type="region of interest" description="Disordered" evidence="1">
    <location>
        <begin position="24"/>
        <end position="43"/>
    </location>
</feature>
<protein>
    <submittedName>
        <fullName evidence="3">Carboxypeptidase C (Cathepsin A)</fullName>
    </submittedName>
</protein>
<organism evidence="3 4">
    <name type="scientific">Frateuria aurantia (strain ATCC 33424 / DSM 6220 / KCTC 2777 / LMG 1558 / NBRC 3245 / NCIMB 13370)</name>
    <name type="common">Acetobacter aurantius</name>
    <dbReference type="NCBI Taxonomy" id="767434"/>
    <lineage>
        <taxon>Bacteria</taxon>
        <taxon>Pseudomonadati</taxon>
        <taxon>Pseudomonadota</taxon>
        <taxon>Gammaproteobacteria</taxon>
        <taxon>Lysobacterales</taxon>
        <taxon>Rhodanobacteraceae</taxon>
        <taxon>Frateuria</taxon>
    </lineage>
</organism>
<dbReference type="EMBL" id="CP003350">
    <property type="protein sequence ID" value="AFC87352.1"/>
    <property type="molecule type" value="Genomic_DNA"/>
</dbReference>
<feature type="signal peptide" evidence="2">
    <location>
        <begin position="1"/>
        <end position="21"/>
    </location>
</feature>
<reference evidence="3" key="1">
    <citation type="submission" date="2012-02" db="EMBL/GenBank/DDBJ databases">
        <title>The complete genome of Frateuria aurantia DSM 6220.</title>
        <authorList>
            <consortium name="US DOE Joint Genome Institute (JGI-PGF)"/>
            <person name="Lucas S."/>
            <person name="Copeland A."/>
            <person name="Lapidus A."/>
            <person name="Glavina del Rio T."/>
            <person name="Dalin E."/>
            <person name="Tice H."/>
            <person name="Bruce D."/>
            <person name="Goodwin L."/>
            <person name="Pitluck S."/>
            <person name="Peters L."/>
            <person name="Ovchinnikova G."/>
            <person name="Teshima H."/>
            <person name="Kyrpides N."/>
            <person name="Mavromatis K."/>
            <person name="Ivanova N."/>
            <person name="Brettin T."/>
            <person name="Detter J.C."/>
            <person name="Han C."/>
            <person name="Larimer F."/>
            <person name="Land M."/>
            <person name="Hauser L."/>
            <person name="Markowitz V."/>
            <person name="Cheng J.-F."/>
            <person name="Hugenholtz P."/>
            <person name="Woyke T."/>
            <person name="Wu D."/>
            <person name="Brambilla E."/>
            <person name="Klenk H.-P."/>
            <person name="Eisen J.A."/>
        </authorList>
    </citation>
    <scope>NUCLEOTIDE SEQUENCE</scope>
    <source>
        <strain evidence="3">DSM 6220</strain>
    </source>
</reference>
<dbReference type="Proteomes" id="UP000005234">
    <property type="component" value="Chromosome"/>
</dbReference>